<keyword evidence="5 11" id="KW-0521">NADP</keyword>
<comment type="subcellular location">
    <subcellularLocation>
        <location evidence="1">Membrane</location>
        <topology evidence="1">Multi-pass membrane protein</topology>
    </subcellularLocation>
</comment>
<dbReference type="EC" id="1.2.1.84" evidence="11"/>
<evidence type="ECO:0000256" key="5">
    <source>
        <dbReference type="ARBA" id="ARBA00022857"/>
    </source>
</evidence>
<dbReference type="Gene3D" id="3.40.50.720">
    <property type="entry name" value="NAD(P)-binding Rossmann-like Domain"/>
    <property type="match status" value="1"/>
</dbReference>
<organism evidence="14 15">
    <name type="scientific">Drosophila ananassae</name>
    <name type="common">Fruit fly</name>
    <dbReference type="NCBI Taxonomy" id="7217"/>
    <lineage>
        <taxon>Eukaryota</taxon>
        <taxon>Metazoa</taxon>
        <taxon>Ecdysozoa</taxon>
        <taxon>Arthropoda</taxon>
        <taxon>Hexapoda</taxon>
        <taxon>Insecta</taxon>
        <taxon>Pterygota</taxon>
        <taxon>Neoptera</taxon>
        <taxon>Endopterygota</taxon>
        <taxon>Diptera</taxon>
        <taxon>Brachycera</taxon>
        <taxon>Muscomorpha</taxon>
        <taxon>Ephydroidea</taxon>
        <taxon>Drosophilidae</taxon>
        <taxon>Drosophila</taxon>
        <taxon>Sophophora</taxon>
    </lineage>
</organism>
<comment type="catalytic activity">
    <reaction evidence="10 11">
        <text>a long-chain fatty acyl-CoA + 2 NADPH + 2 H(+) = a long-chain primary fatty alcohol + 2 NADP(+) + CoA</text>
        <dbReference type="Rhea" id="RHEA:52716"/>
        <dbReference type="ChEBI" id="CHEBI:15378"/>
        <dbReference type="ChEBI" id="CHEBI:57287"/>
        <dbReference type="ChEBI" id="CHEBI:57783"/>
        <dbReference type="ChEBI" id="CHEBI:58349"/>
        <dbReference type="ChEBI" id="CHEBI:77396"/>
        <dbReference type="ChEBI" id="CHEBI:83139"/>
        <dbReference type="EC" id="1.2.1.84"/>
    </reaction>
</comment>
<accession>B3M2L1</accession>
<dbReference type="KEGG" id="dan:6499852"/>
<dbReference type="GO" id="GO:0102965">
    <property type="term" value="F:alcohol-forming long-chain fatty acyl-CoA reductase activity"/>
    <property type="evidence" value="ECO:0007669"/>
    <property type="project" value="UniProtKB-EC"/>
</dbReference>
<keyword evidence="7 11" id="KW-0560">Oxidoreductase</keyword>
<dbReference type="eggNOG" id="KOG1221">
    <property type="taxonomic scope" value="Eukaryota"/>
</dbReference>
<feature type="transmembrane region" description="Helical" evidence="11">
    <location>
        <begin position="477"/>
        <end position="498"/>
    </location>
</feature>
<evidence type="ECO:0000259" key="12">
    <source>
        <dbReference type="Pfam" id="PF03015"/>
    </source>
</evidence>
<dbReference type="InterPro" id="IPR026055">
    <property type="entry name" value="FAR"/>
</dbReference>
<dbReference type="EMBL" id="CH902617">
    <property type="protein sequence ID" value="EDV42332.2"/>
    <property type="molecule type" value="Genomic_DNA"/>
</dbReference>
<dbReference type="GeneID" id="6499852"/>
<dbReference type="GO" id="GO:0080019">
    <property type="term" value="F:alcohol-forming very long-chain fatty acyl-CoA reductase activity"/>
    <property type="evidence" value="ECO:0007669"/>
    <property type="project" value="InterPro"/>
</dbReference>
<feature type="domain" description="Fatty acyl-CoA reductase C-terminal" evidence="12">
    <location>
        <begin position="366"/>
        <end position="458"/>
    </location>
</feature>
<evidence type="ECO:0000256" key="6">
    <source>
        <dbReference type="ARBA" id="ARBA00022989"/>
    </source>
</evidence>
<evidence type="ECO:0000256" key="2">
    <source>
        <dbReference type="ARBA" id="ARBA00005928"/>
    </source>
</evidence>
<dbReference type="Pfam" id="PF03015">
    <property type="entry name" value="Sterile"/>
    <property type="match status" value="1"/>
</dbReference>
<dbReference type="InterPro" id="IPR013120">
    <property type="entry name" value="FAR_NAD-bd"/>
</dbReference>
<name>B3M2L1_DROAN</name>
<reference evidence="14 15" key="1">
    <citation type="journal article" date="2007" name="Nature">
        <title>Evolution of genes and genomes on the Drosophila phylogeny.</title>
        <authorList>
            <consortium name="Drosophila 12 Genomes Consortium"/>
            <person name="Clark A.G."/>
            <person name="Eisen M.B."/>
            <person name="Smith D.R."/>
            <person name="Bergman C.M."/>
            <person name="Oliver B."/>
            <person name="Markow T.A."/>
            <person name="Kaufman T.C."/>
            <person name="Kellis M."/>
            <person name="Gelbart W."/>
            <person name="Iyer V.N."/>
            <person name="Pollard D.A."/>
            <person name="Sackton T.B."/>
            <person name="Larracuente A.M."/>
            <person name="Singh N.D."/>
            <person name="Abad J.P."/>
            <person name="Abt D.N."/>
            <person name="Adryan B."/>
            <person name="Aguade M."/>
            <person name="Akashi H."/>
            <person name="Anderson W.W."/>
            <person name="Aquadro C.F."/>
            <person name="Ardell D.H."/>
            <person name="Arguello R."/>
            <person name="Artieri C.G."/>
            <person name="Barbash D.A."/>
            <person name="Barker D."/>
            <person name="Barsanti P."/>
            <person name="Batterham P."/>
            <person name="Batzoglou S."/>
            <person name="Begun D."/>
            <person name="Bhutkar A."/>
            <person name="Blanco E."/>
            <person name="Bosak S.A."/>
            <person name="Bradley R.K."/>
            <person name="Brand A.D."/>
            <person name="Brent M.R."/>
            <person name="Brooks A.N."/>
            <person name="Brown R.H."/>
            <person name="Butlin R.K."/>
            <person name="Caggese C."/>
            <person name="Calvi B.R."/>
            <person name="Bernardo de Carvalho A."/>
            <person name="Caspi A."/>
            <person name="Castrezana S."/>
            <person name="Celniker S.E."/>
            <person name="Chang J.L."/>
            <person name="Chapple C."/>
            <person name="Chatterji S."/>
            <person name="Chinwalla A."/>
            <person name="Civetta A."/>
            <person name="Clifton S.W."/>
            <person name="Comeron J.M."/>
            <person name="Costello J.C."/>
            <person name="Coyne J.A."/>
            <person name="Daub J."/>
            <person name="David R.G."/>
            <person name="Delcher A.L."/>
            <person name="Delehaunty K."/>
            <person name="Do C.B."/>
            <person name="Ebling H."/>
            <person name="Edwards K."/>
            <person name="Eickbush T."/>
            <person name="Evans J.D."/>
            <person name="Filipski A."/>
            <person name="Findeiss S."/>
            <person name="Freyhult E."/>
            <person name="Fulton L."/>
            <person name="Fulton R."/>
            <person name="Garcia A.C."/>
            <person name="Gardiner A."/>
            <person name="Garfield D.A."/>
            <person name="Garvin B.E."/>
            <person name="Gibson G."/>
            <person name="Gilbert D."/>
            <person name="Gnerre S."/>
            <person name="Godfrey J."/>
            <person name="Good R."/>
            <person name="Gotea V."/>
            <person name="Gravely B."/>
            <person name="Greenberg A.J."/>
            <person name="Griffiths-Jones S."/>
            <person name="Gross S."/>
            <person name="Guigo R."/>
            <person name="Gustafson E.A."/>
            <person name="Haerty W."/>
            <person name="Hahn M.W."/>
            <person name="Halligan D.L."/>
            <person name="Halpern A.L."/>
            <person name="Halter G.M."/>
            <person name="Han M.V."/>
            <person name="Heger A."/>
            <person name="Hillier L."/>
            <person name="Hinrichs A.S."/>
            <person name="Holmes I."/>
            <person name="Hoskins R.A."/>
            <person name="Hubisz M.J."/>
            <person name="Hultmark D."/>
            <person name="Huntley M.A."/>
            <person name="Jaffe D.B."/>
            <person name="Jagadeeshan S."/>
            <person name="Jeck W.R."/>
            <person name="Johnson J."/>
            <person name="Jones C.D."/>
            <person name="Jordan W.C."/>
            <person name="Karpen G.H."/>
            <person name="Kataoka E."/>
            <person name="Keightley P.D."/>
            <person name="Kheradpour P."/>
            <person name="Kirkness E.F."/>
            <person name="Koerich L.B."/>
            <person name="Kristiansen K."/>
            <person name="Kudrna D."/>
            <person name="Kulathinal R.J."/>
            <person name="Kumar S."/>
            <person name="Kwok R."/>
            <person name="Lander E."/>
            <person name="Langley C.H."/>
            <person name="Lapoint R."/>
            <person name="Lazzaro B.P."/>
            <person name="Lee S.J."/>
            <person name="Levesque L."/>
            <person name="Li R."/>
            <person name="Lin C.F."/>
            <person name="Lin M.F."/>
            <person name="Lindblad-Toh K."/>
            <person name="Llopart A."/>
            <person name="Long M."/>
            <person name="Low L."/>
            <person name="Lozovsky E."/>
            <person name="Lu J."/>
            <person name="Luo M."/>
            <person name="Machado C.A."/>
            <person name="Makalowski W."/>
            <person name="Marzo M."/>
            <person name="Matsuda M."/>
            <person name="Matzkin L."/>
            <person name="McAllister B."/>
            <person name="McBride C.S."/>
            <person name="McKernan B."/>
            <person name="McKernan K."/>
            <person name="Mendez-Lago M."/>
            <person name="Minx P."/>
            <person name="Mollenhauer M.U."/>
            <person name="Montooth K."/>
            <person name="Mount S.M."/>
            <person name="Mu X."/>
            <person name="Myers E."/>
            <person name="Negre B."/>
            <person name="Newfeld S."/>
            <person name="Nielsen R."/>
            <person name="Noor M.A."/>
            <person name="O'Grady P."/>
            <person name="Pachter L."/>
            <person name="Papaceit M."/>
            <person name="Parisi M.J."/>
            <person name="Parisi M."/>
            <person name="Parts L."/>
            <person name="Pedersen J.S."/>
            <person name="Pesole G."/>
            <person name="Phillippy A.M."/>
            <person name="Ponting C.P."/>
            <person name="Pop M."/>
            <person name="Porcelli D."/>
            <person name="Powell J.R."/>
            <person name="Prohaska S."/>
            <person name="Pruitt K."/>
            <person name="Puig M."/>
            <person name="Quesneville H."/>
            <person name="Ram K.R."/>
            <person name="Rand D."/>
            <person name="Rasmussen M.D."/>
            <person name="Reed L.K."/>
            <person name="Reenan R."/>
            <person name="Reily A."/>
            <person name="Remington K.A."/>
            <person name="Rieger T.T."/>
            <person name="Ritchie M.G."/>
            <person name="Robin C."/>
            <person name="Rogers Y.H."/>
            <person name="Rohde C."/>
            <person name="Rozas J."/>
            <person name="Rubenfield M.J."/>
            <person name="Ruiz A."/>
            <person name="Russo S."/>
            <person name="Salzberg S.L."/>
            <person name="Sanchez-Gracia A."/>
            <person name="Saranga D.J."/>
            <person name="Sato H."/>
            <person name="Schaeffer S.W."/>
            <person name="Schatz M.C."/>
            <person name="Schlenke T."/>
            <person name="Schwartz R."/>
            <person name="Segarra C."/>
            <person name="Singh R.S."/>
            <person name="Sirot L."/>
            <person name="Sirota M."/>
            <person name="Sisneros N.B."/>
            <person name="Smith C.D."/>
            <person name="Smith T.F."/>
            <person name="Spieth J."/>
            <person name="Stage D.E."/>
            <person name="Stark A."/>
            <person name="Stephan W."/>
            <person name="Strausberg R.L."/>
            <person name="Strempel S."/>
            <person name="Sturgill D."/>
            <person name="Sutton G."/>
            <person name="Sutton G.G."/>
            <person name="Tao W."/>
            <person name="Teichmann S."/>
            <person name="Tobari Y.N."/>
            <person name="Tomimura Y."/>
            <person name="Tsolas J.M."/>
            <person name="Valente V.L."/>
            <person name="Venter E."/>
            <person name="Venter J.C."/>
            <person name="Vicario S."/>
            <person name="Vieira F.G."/>
            <person name="Vilella A.J."/>
            <person name="Villasante A."/>
            <person name="Walenz B."/>
            <person name="Wang J."/>
            <person name="Wasserman M."/>
            <person name="Watts T."/>
            <person name="Wilson D."/>
            <person name="Wilson R.K."/>
            <person name="Wing R.A."/>
            <person name="Wolfner M.F."/>
            <person name="Wong A."/>
            <person name="Wong G.K."/>
            <person name="Wu C.I."/>
            <person name="Wu G."/>
            <person name="Yamamoto D."/>
            <person name="Yang H.P."/>
            <person name="Yang S.P."/>
            <person name="Yorke J.A."/>
            <person name="Yoshida K."/>
            <person name="Zdobnov E."/>
            <person name="Zhang P."/>
            <person name="Zhang Y."/>
            <person name="Zimin A.V."/>
            <person name="Baldwin J."/>
            <person name="Abdouelleil A."/>
            <person name="Abdulkadir J."/>
            <person name="Abebe A."/>
            <person name="Abera B."/>
            <person name="Abreu J."/>
            <person name="Acer S.C."/>
            <person name="Aftuck L."/>
            <person name="Alexander A."/>
            <person name="An P."/>
            <person name="Anderson E."/>
            <person name="Anderson S."/>
            <person name="Arachi H."/>
            <person name="Azer M."/>
            <person name="Bachantsang P."/>
            <person name="Barry A."/>
            <person name="Bayul T."/>
            <person name="Berlin A."/>
            <person name="Bessette D."/>
            <person name="Bloom T."/>
            <person name="Blye J."/>
            <person name="Boguslavskiy L."/>
            <person name="Bonnet C."/>
            <person name="Boukhgalter B."/>
            <person name="Bourzgui I."/>
            <person name="Brown A."/>
            <person name="Cahill P."/>
            <person name="Channer S."/>
            <person name="Cheshatsang Y."/>
            <person name="Chuda L."/>
            <person name="Citroen M."/>
            <person name="Collymore A."/>
            <person name="Cooke P."/>
            <person name="Costello M."/>
            <person name="D'Aco K."/>
            <person name="Daza R."/>
            <person name="De Haan G."/>
            <person name="DeGray S."/>
            <person name="DeMaso C."/>
            <person name="Dhargay N."/>
            <person name="Dooley K."/>
            <person name="Dooley E."/>
            <person name="Doricent M."/>
            <person name="Dorje P."/>
            <person name="Dorjee K."/>
            <person name="Dupes A."/>
            <person name="Elong R."/>
            <person name="Falk J."/>
            <person name="Farina A."/>
            <person name="Faro S."/>
            <person name="Ferguson D."/>
            <person name="Fisher S."/>
            <person name="Foley C.D."/>
            <person name="Franke A."/>
            <person name="Friedrich D."/>
            <person name="Gadbois L."/>
            <person name="Gearin G."/>
            <person name="Gearin C.R."/>
            <person name="Giannoukos G."/>
            <person name="Goode T."/>
            <person name="Graham J."/>
            <person name="Grandbois E."/>
            <person name="Grewal S."/>
            <person name="Gyaltsen K."/>
            <person name="Hafez N."/>
            <person name="Hagos B."/>
            <person name="Hall J."/>
            <person name="Henson C."/>
            <person name="Hollinger A."/>
            <person name="Honan T."/>
            <person name="Huard M.D."/>
            <person name="Hughes L."/>
            <person name="Hurhula B."/>
            <person name="Husby M.E."/>
            <person name="Kamat A."/>
            <person name="Kanga B."/>
            <person name="Kashin S."/>
            <person name="Khazanovich D."/>
            <person name="Kisner P."/>
            <person name="Lance K."/>
            <person name="Lara M."/>
            <person name="Lee W."/>
            <person name="Lennon N."/>
            <person name="Letendre F."/>
            <person name="LeVine R."/>
            <person name="Lipovsky A."/>
            <person name="Liu X."/>
            <person name="Liu J."/>
            <person name="Liu S."/>
            <person name="Lokyitsang T."/>
            <person name="Lokyitsang Y."/>
            <person name="Lubonja R."/>
            <person name="Lui A."/>
            <person name="MacDonald P."/>
            <person name="Magnisalis V."/>
            <person name="Maru K."/>
            <person name="Matthews C."/>
            <person name="McCusker W."/>
            <person name="McDonough S."/>
            <person name="Mehta T."/>
            <person name="Meldrim J."/>
            <person name="Meneus L."/>
            <person name="Mihai O."/>
            <person name="Mihalev A."/>
            <person name="Mihova T."/>
            <person name="Mittelman R."/>
            <person name="Mlenga V."/>
            <person name="Montmayeur A."/>
            <person name="Mulrain L."/>
            <person name="Navidi A."/>
            <person name="Naylor J."/>
            <person name="Negash T."/>
            <person name="Nguyen T."/>
            <person name="Nguyen N."/>
            <person name="Nicol R."/>
            <person name="Norbu C."/>
            <person name="Norbu N."/>
            <person name="Novod N."/>
            <person name="O'Neill B."/>
            <person name="Osman S."/>
            <person name="Markiewicz E."/>
            <person name="Oyono O.L."/>
            <person name="Patti C."/>
            <person name="Phunkhang P."/>
            <person name="Pierre F."/>
            <person name="Priest M."/>
            <person name="Raghuraman S."/>
            <person name="Rege F."/>
            <person name="Reyes R."/>
            <person name="Rise C."/>
            <person name="Rogov P."/>
            <person name="Ross K."/>
            <person name="Ryan E."/>
            <person name="Settipalli S."/>
            <person name="Shea T."/>
            <person name="Sherpa N."/>
            <person name="Shi L."/>
            <person name="Shih D."/>
            <person name="Sparrow T."/>
            <person name="Spaulding J."/>
            <person name="Stalker J."/>
            <person name="Stange-Thomann N."/>
            <person name="Stavropoulos S."/>
            <person name="Stone C."/>
            <person name="Strader C."/>
            <person name="Tesfaye S."/>
            <person name="Thomson T."/>
            <person name="Thoulutsang Y."/>
            <person name="Thoulutsang D."/>
            <person name="Topham K."/>
            <person name="Topping I."/>
            <person name="Tsamla T."/>
            <person name="Vassiliev H."/>
            <person name="Vo A."/>
            <person name="Wangchuk T."/>
            <person name="Wangdi T."/>
            <person name="Weiand M."/>
            <person name="Wilkinson J."/>
            <person name="Wilson A."/>
            <person name="Yadav S."/>
            <person name="Young G."/>
            <person name="Yu Q."/>
            <person name="Zembek L."/>
            <person name="Zhong D."/>
            <person name="Zimmer A."/>
            <person name="Zwirko Z."/>
            <person name="Jaffe D.B."/>
            <person name="Alvarez P."/>
            <person name="Brockman W."/>
            <person name="Butler J."/>
            <person name="Chin C."/>
            <person name="Gnerre S."/>
            <person name="Grabherr M."/>
            <person name="Kleber M."/>
            <person name="Mauceli E."/>
            <person name="MacCallum I."/>
        </authorList>
    </citation>
    <scope>NUCLEOTIDE SEQUENCE [LARGE SCALE GENOMIC DNA]</scope>
    <source>
        <strain evidence="15">Tucson 14024-0371.13</strain>
    </source>
</reference>
<dbReference type="FunFam" id="3.40.50.720:FF:000143">
    <property type="entry name" value="Fatty acyl-CoA reductase"/>
    <property type="match status" value="1"/>
</dbReference>
<dbReference type="PANTHER" id="PTHR11011:SF60">
    <property type="entry name" value="FATTY ACYL-COA REDUCTASE-RELATED"/>
    <property type="match status" value="1"/>
</dbReference>
<evidence type="ECO:0000256" key="11">
    <source>
        <dbReference type="RuleBase" id="RU363097"/>
    </source>
</evidence>
<evidence type="ECO:0000313" key="15">
    <source>
        <dbReference type="Proteomes" id="UP000007801"/>
    </source>
</evidence>
<comment type="similarity">
    <text evidence="2 11">Belongs to the fatty acyl-CoA reductase family.</text>
</comment>
<keyword evidence="4 11" id="KW-0812">Transmembrane</keyword>
<protein>
    <recommendedName>
        <fullName evidence="11">Fatty acyl-CoA reductase</fullName>
        <ecNumber evidence="11">1.2.1.84</ecNumber>
    </recommendedName>
</protein>
<dbReference type="GO" id="GO:0016020">
    <property type="term" value="C:membrane"/>
    <property type="evidence" value="ECO:0007669"/>
    <property type="project" value="UniProtKB-SubCell"/>
</dbReference>
<dbReference type="Proteomes" id="UP000007801">
    <property type="component" value="Unassembled WGS sequence"/>
</dbReference>
<evidence type="ECO:0000256" key="7">
    <source>
        <dbReference type="ARBA" id="ARBA00023002"/>
    </source>
</evidence>
<evidence type="ECO:0000256" key="1">
    <source>
        <dbReference type="ARBA" id="ARBA00004141"/>
    </source>
</evidence>
<proteinExistence type="inferred from homology"/>
<keyword evidence="15" id="KW-1185">Reference proteome</keyword>
<evidence type="ECO:0000256" key="8">
    <source>
        <dbReference type="ARBA" id="ARBA00023098"/>
    </source>
</evidence>
<dbReference type="AlphaFoldDB" id="B3M2L1"/>
<dbReference type="CDD" id="cd05236">
    <property type="entry name" value="FAR-N_SDR_e"/>
    <property type="match status" value="1"/>
</dbReference>
<dbReference type="GO" id="GO:0035336">
    <property type="term" value="P:long-chain fatty-acyl-CoA metabolic process"/>
    <property type="evidence" value="ECO:0007669"/>
    <property type="project" value="TreeGrafter"/>
</dbReference>
<dbReference type="STRING" id="7217.B3M2L1"/>
<dbReference type="GO" id="GO:0005777">
    <property type="term" value="C:peroxisome"/>
    <property type="evidence" value="ECO:0007669"/>
    <property type="project" value="TreeGrafter"/>
</dbReference>
<keyword evidence="8 11" id="KW-0443">Lipid metabolism</keyword>
<dbReference type="Pfam" id="PF07993">
    <property type="entry name" value="NAD_binding_4"/>
    <property type="match status" value="1"/>
</dbReference>
<keyword evidence="6 11" id="KW-1133">Transmembrane helix</keyword>
<dbReference type="InterPro" id="IPR036291">
    <property type="entry name" value="NAD(P)-bd_dom_sf"/>
</dbReference>
<dbReference type="CDD" id="cd09071">
    <property type="entry name" value="FAR_C"/>
    <property type="match status" value="1"/>
</dbReference>
<dbReference type="InParanoid" id="B3M2L1"/>
<evidence type="ECO:0000256" key="4">
    <source>
        <dbReference type="ARBA" id="ARBA00022692"/>
    </source>
</evidence>
<evidence type="ECO:0000256" key="9">
    <source>
        <dbReference type="ARBA" id="ARBA00023136"/>
    </source>
</evidence>
<evidence type="ECO:0000259" key="13">
    <source>
        <dbReference type="Pfam" id="PF07993"/>
    </source>
</evidence>
<dbReference type="OrthoDB" id="429813at2759"/>
<keyword evidence="3 11" id="KW-0444">Lipid biosynthesis</keyword>
<evidence type="ECO:0000313" key="14">
    <source>
        <dbReference type="EMBL" id="EDV42332.2"/>
    </source>
</evidence>
<dbReference type="PANTHER" id="PTHR11011">
    <property type="entry name" value="MALE STERILITY PROTEIN 2-RELATED"/>
    <property type="match status" value="1"/>
</dbReference>
<evidence type="ECO:0000256" key="10">
    <source>
        <dbReference type="ARBA" id="ARBA00052530"/>
    </source>
</evidence>
<sequence length="507" mass="58254">METEIQGFYRNKTVFITGGTGFLGKVVIEKLLRTTEVKKIYSLTREKRGKDIKERVEIWRNDPFFKTLRETKPSAFDRVLPVAGNCLAPDLGLSEVDRRVLTSEVQIVIHGAATVRFNEPLHVALAINTRASRLMVQLARDMRHLVAYLHVSTTFSNCFIFRVKEIFYPEHLSCGSEKVLALSQLVSPQVLDDMESALRGSFPNTYTYTKALAEDVVLKECEGLPISIFRPAIITATWKDPVAGFIDNLYGPTAMGYGTGRGILRLTSYKRNHRSNIVPADLCGNLVLASLWHTANEHSKVPRRDPSIQPTIYALAPTETNDLFSQDLVKMALESRKTSALTKMIWYPFCYNVSSPRLFPILAFFYHTLPGYFFDLALQLSGRKPRLVKIYRKLHSGLALMKYFLQNNFYFDIKNSDRLFTLMSQEDRCLYDFDMENVDWRDYLNKSIRGIRFYLAKDDPTEESIQRAQRLLKKLKFVHYSFVTLLCCISGLLLWFLIKFLCNLISC</sequence>
<keyword evidence="9 11" id="KW-0472">Membrane</keyword>
<dbReference type="SUPFAM" id="SSF51735">
    <property type="entry name" value="NAD(P)-binding Rossmann-fold domains"/>
    <property type="match status" value="1"/>
</dbReference>
<evidence type="ECO:0000256" key="3">
    <source>
        <dbReference type="ARBA" id="ARBA00022516"/>
    </source>
</evidence>
<dbReference type="InterPro" id="IPR033640">
    <property type="entry name" value="FAR_C"/>
</dbReference>
<dbReference type="HOGENOM" id="CLU_024661_3_1_1"/>
<gene>
    <name evidence="14" type="primary">Dana\GF17063</name>
    <name evidence="14" type="synonym">dana_GLEANR_18330</name>
    <name evidence="14" type="ORF">GF17063</name>
</gene>
<comment type="function">
    <text evidence="11">Catalyzes the reduction of fatty acyl-CoA to fatty alcohols.</text>
</comment>
<feature type="domain" description="Thioester reductase (TE)" evidence="13">
    <location>
        <begin position="16"/>
        <end position="285"/>
    </location>
</feature>